<dbReference type="InterPro" id="IPR025718">
    <property type="entry name" value="SAP30_Sin3-bd"/>
</dbReference>
<feature type="compositionally biased region" description="Basic and acidic residues" evidence="1">
    <location>
        <begin position="9"/>
        <end position="36"/>
    </location>
</feature>
<dbReference type="Proteomes" id="UP001392437">
    <property type="component" value="Unassembled WGS sequence"/>
</dbReference>
<sequence>MPPAKSKTANHDDSKSETPSVKERNGHGPNSKDHGHQTNGKLRRVASSTGSTLRDTTKAATNGHPPVTVEAPAAQPAATPALHWPTFDREVLHEYRREHHLDTPTAFTDSYRRLVLGRPGIGLHSPTMARKSEFRRQTKEDLAKVVRKHFNGQGIQENEIVVGFLHRVRNPAITRPKRNKLAPHASPMP</sequence>
<feature type="region of interest" description="Disordered" evidence="1">
    <location>
        <begin position="1"/>
        <end position="81"/>
    </location>
</feature>
<protein>
    <recommendedName>
        <fullName evidence="2">Histone deacetylase complex subunit SAP30 Sin3 binding domain-containing protein</fullName>
    </recommendedName>
</protein>
<reference evidence="3 4" key="1">
    <citation type="submission" date="2023-01" db="EMBL/GenBank/DDBJ databases">
        <title>Analysis of 21 Apiospora genomes using comparative genomics revels a genus with tremendous synthesis potential of carbohydrate active enzymes and secondary metabolites.</title>
        <authorList>
            <person name="Sorensen T."/>
        </authorList>
    </citation>
    <scope>NUCLEOTIDE SEQUENCE [LARGE SCALE GENOMIC DNA]</scope>
    <source>
        <strain evidence="3 4">CBS 117206</strain>
    </source>
</reference>
<feature type="compositionally biased region" description="Polar residues" evidence="1">
    <location>
        <begin position="46"/>
        <end position="60"/>
    </location>
</feature>
<feature type="domain" description="Histone deacetylase complex subunit SAP30 Sin3 binding" evidence="2">
    <location>
        <begin position="137"/>
        <end position="169"/>
    </location>
</feature>
<organism evidence="3 4">
    <name type="scientific">Apiospora kogelbergensis</name>
    <dbReference type="NCBI Taxonomy" id="1337665"/>
    <lineage>
        <taxon>Eukaryota</taxon>
        <taxon>Fungi</taxon>
        <taxon>Dikarya</taxon>
        <taxon>Ascomycota</taxon>
        <taxon>Pezizomycotina</taxon>
        <taxon>Sordariomycetes</taxon>
        <taxon>Xylariomycetidae</taxon>
        <taxon>Amphisphaeriales</taxon>
        <taxon>Apiosporaceae</taxon>
        <taxon>Apiospora</taxon>
    </lineage>
</organism>
<evidence type="ECO:0000313" key="4">
    <source>
        <dbReference type="Proteomes" id="UP001392437"/>
    </source>
</evidence>
<dbReference type="Gene3D" id="6.10.160.20">
    <property type="match status" value="1"/>
</dbReference>
<feature type="compositionally biased region" description="Low complexity" evidence="1">
    <location>
        <begin position="65"/>
        <end position="81"/>
    </location>
</feature>
<evidence type="ECO:0000259" key="2">
    <source>
        <dbReference type="Pfam" id="PF13867"/>
    </source>
</evidence>
<proteinExistence type="predicted"/>
<keyword evidence="4" id="KW-1185">Reference proteome</keyword>
<evidence type="ECO:0000313" key="3">
    <source>
        <dbReference type="EMBL" id="KAK8106193.1"/>
    </source>
</evidence>
<gene>
    <name evidence="3" type="ORF">PG999_009552</name>
</gene>
<name>A0AAW0QTH3_9PEZI</name>
<accession>A0AAW0QTH3</accession>
<dbReference type="EMBL" id="JAQQWP010000008">
    <property type="protein sequence ID" value="KAK8106193.1"/>
    <property type="molecule type" value="Genomic_DNA"/>
</dbReference>
<dbReference type="AlphaFoldDB" id="A0AAW0QTH3"/>
<evidence type="ECO:0000256" key="1">
    <source>
        <dbReference type="SAM" id="MobiDB-lite"/>
    </source>
</evidence>
<comment type="caution">
    <text evidence="3">The sequence shown here is derived from an EMBL/GenBank/DDBJ whole genome shotgun (WGS) entry which is preliminary data.</text>
</comment>
<dbReference type="InterPro" id="IPR038291">
    <property type="entry name" value="SAP30_C_sf"/>
</dbReference>
<dbReference type="Pfam" id="PF13867">
    <property type="entry name" value="SAP30_Sin3_bdg"/>
    <property type="match status" value="1"/>
</dbReference>